<evidence type="ECO:0000256" key="1">
    <source>
        <dbReference type="ARBA" id="ARBA00004651"/>
    </source>
</evidence>
<dbReference type="RefSeq" id="WP_254157040.1">
    <property type="nucleotide sequence ID" value="NZ_CP100355.1"/>
</dbReference>
<feature type="transmembrane region" description="Helical" evidence="7">
    <location>
        <begin position="330"/>
        <end position="357"/>
    </location>
</feature>
<feature type="transmembrane region" description="Helical" evidence="7">
    <location>
        <begin position="113"/>
        <end position="134"/>
    </location>
</feature>
<feature type="transmembrane region" description="Helical" evidence="7">
    <location>
        <begin position="212"/>
        <end position="237"/>
    </location>
</feature>
<evidence type="ECO:0000256" key="7">
    <source>
        <dbReference type="RuleBase" id="RU363032"/>
    </source>
</evidence>
<feature type="domain" description="ABC transmembrane type-1" evidence="8">
    <location>
        <begin position="213"/>
        <end position="398"/>
    </location>
</feature>
<dbReference type="InterPro" id="IPR000515">
    <property type="entry name" value="MetI-like"/>
</dbReference>
<dbReference type="Gene3D" id="1.10.3720.10">
    <property type="entry name" value="MetI-like"/>
    <property type="match status" value="1"/>
</dbReference>
<dbReference type="EMBL" id="CP100355">
    <property type="protein sequence ID" value="UTF52945.1"/>
    <property type="molecule type" value="Genomic_DNA"/>
</dbReference>
<accession>A0A9E7STW5</accession>
<feature type="transmembrane region" description="Helical" evidence="7">
    <location>
        <begin position="272"/>
        <end position="291"/>
    </location>
</feature>
<evidence type="ECO:0000313" key="9">
    <source>
        <dbReference type="EMBL" id="UTF52945.1"/>
    </source>
</evidence>
<keyword evidence="4 7" id="KW-0812">Transmembrane</keyword>
<dbReference type="KEGG" id="sawl:NGM29_14335"/>
<dbReference type="CDD" id="cd06261">
    <property type="entry name" value="TM_PBP2"/>
    <property type="match status" value="1"/>
</dbReference>
<dbReference type="Proteomes" id="UP001056855">
    <property type="component" value="Chromosome"/>
</dbReference>
<feature type="transmembrane region" description="Helical" evidence="7">
    <location>
        <begin position="43"/>
        <end position="59"/>
    </location>
</feature>
<evidence type="ECO:0000259" key="8">
    <source>
        <dbReference type="PROSITE" id="PS50928"/>
    </source>
</evidence>
<evidence type="ECO:0000256" key="4">
    <source>
        <dbReference type="ARBA" id="ARBA00022692"/>
    </source>
</evidence>
<evidence type="ECO:0000256" key="5">
    <source>
        <dbReference type="ARBA" id="ARBA00022989"/>
    </source>
</evidence>
<comment type="similarity">
    <text evidence="7">Belongs to the binding-protein-dependent transport system permease family.</text>
</comment>
<feature type="transmembrane region" description="Helical" evidence="7">
    <location>
        <begin position="79"/>
        <end position="97"/>
    </location>
</feature>
<dbReference type="GO" id="GO:0005886">
    <property type="term" value="C:plasma membrane"/>
    <property type="evidence" value="ECO:0007669"/>
    <property type="project" value="UniProtKB-SubCell"/>
</dbReference>
<comment type="subcellular location">
    <subcellularLocation>
        <location evidence="1 7">Cell membrane</location>
        <topology evidence="1 7">Multi-pass membrane protein</topology>
    </subcellularLocation>
</comment>
<reference evidence="9" key="1">
    <citation type="submission" date="2022-06" db="EMBL/GenBank/DDBJ databases">
        <title>Diverse halophilic archaea isolated from saline environments.</title>
        <authorList>
            <person name="Cui H.-L."/>
        </authorList>
    </citation>
    <scope>NUCLEOTIDE SEQUENCE</scope>
    <source>
        <strain evidence="9">WLHS1</strain>
    </source>
</reference>
<keyword evidence="5 7" id="KW-1133">Transmembrane helix</keyword>
<dbReference type="InterPro" id="IPR050366">
    <property type="entry name" value="BP-dependent_transpt_permease"/>
</dbReference>
<evidence type="ECO:0000256" key="6">
    <source>
        <dbReference type="ARBA" id="ARBA00023136"/>
    </source>
</evidence>
<dbReference type="Pfam" id="PF00528">
    <property type="entry name" value="BPD_transp_1"/>
    <property type="match status" value="1"/>
</dbReference>
<evidence type="ECO:0000256" key="3">
    <source>
        <dbReference type="ARBA" id="ARBA00022475"/>
    </source>
</evidence>
<evidence type="ECO:0000256" key="2">
    <source>
        <dbReference type="ARBA" id="ARBA00022448"/>
    </source>
</evidence>
<dbReference type="InterPro" id="IPR035906">
    <property type="entry name" value="MetI-like_sf"/>
</dbReference>
<feature type="transmembrane region" description="Helical" evidence="7">
    <location>
        <begin position="377"/>
        <end position="398"/>
    </location>
</feature>
<proteinExistence type="inferred from homology"/>
<dbReference type="PANTHER" id="PTHR43386">
    <property type="entry name" value="OLIGOPEPTIDE TRANSPORT SYSTEM PERMEASE PROTEIN APPC"/>
    <property type="match status" value="1"/>
</dbReference>
<dbReference type="PROSITE" id="PS50928">
    <property type="entry name" value="ABC_TM1"/>
    <property type="match status" value="1"/>
</dbReference>
<keyword evidence="2 7" id="KW-0813">Transport</keyword>
<dbReference type="PANTHER" id="PTHR43386:SF1">
    <property type="entry name" value="D,D-DIPEPTIDE TRANSPORT SYSTEM PERMEASE PROTEIN DDPC-RELATED"/>
    <property type="match status" value="1"/>
</dbReference>
<dbReference type="GeneID" id="73291247"/>
<dbReference type="GO" id="GO:0055085">
    <property type="term" value="P:transmembrane transport"/>
    <property type="evidence" value="ECO:0007669"/>
    <property type="project" value="InterPro"/>
</dbReference>
<organism evidence="9 10">
    <name type="scientific">Natronosalvus rutilus</name>
    <dbReference type="NCBI Taxonomy" id="2953753"/>
    <lineage>
        <taxon>Archaea</taxon>
        <taxon>Methanobacteriati</taxon>
        <taxon>Methanobacteriota</taxon>
        <taxon>Stenosarchaea group</taxon>
        <taxon>Halobacteria</taxon>
        <taxon>Halobacteriales</taxon>
        <taxon>Natrialbaceae</taxon>
        <taxon>Natronosalvus</taxon>
    </lineage>
</organism>
<dbReference type="SUPFAM" id="SSF161098">
    <property type="entry name" value="MetI-like"/>
    <property type="match status" value="1"/>
</dbReference>
<gene>
    <name evidence="9" type="ORF">NGM29_14335</name>
</gene>
<evidence type="ECO:0000313" key="10">
    <source>
        <dbReference type="Proteomes" id="UP001056855"/>
    </source>
</evidence>
<name>A0A9E7STW5_9EURY</name>
<dbReference type="AlphaFoldDB" id="A0A9E7STW5"/>
<keyword evidence="10" id="KW-1185">Reference proteome</keyword>
<feature type="transmembrane region" description="Helical" evidence="7">
    <location>
        <begin position="244"/>
        <end position="266"/>
    </location>
</feature>
<protein>
    <submittedName>
        <fullName evidence="9">ABC transporter permease</fullName>
    </submittedName>
</protein>
<keyword evidence="6 7" id="KW-0472">Membrane</keyword>
<sequence>MTESGSNGPSRDEPPGQADVAALERIDWDRVDSSTRRFSTERIALVIGVLAVGLAYLYYRSKDSIFLVARWHVGPEDWLLLLALAVVVAYGVVPMLLDPSRGRRLLARLRRRWATVASLVVLGAVVLTAFYAMITGFQPRLTLDSGTVGTDKLQPPVGFSGSYLETRQDCVGTVTGDTIYEQQCHGTWEYVLGTDRWGYEMVDLLVVGARPVAYAVFVTVGIIVPLATVVGLVAGYYGGSVDDLLMSYVDVQLSIPAIVIYMIAYLFIGDSFFVLLAAFGLLSWGGIARIVRSETLQRREEGYILAARVLGASRPYVLRRHMLPNITNSVIPAAFHLMAVLVLTEAALAFLGFHATFQSWGMTMGEGLFRAAPLDAWWVSTFPAIALGLTVAAFKVAGDGLRDALDPRGAHD</sequence>
<keyword evidence="3" id="KW-1003">Cell membrane</keyword>